<keyword evidence="1" id="KW-0067">ATP-binding</keyword>
<dbReference type="PANTHER" id="PTHR10492">
    <property type="match status" value="1"/>
</dbReference>
<dbReference type="GO" id="GO:0043139">
    <property type="term" value="F:5'-3' DNA helicase activity"/>
    <property type="evidence" value="ECO:0007669"/>
    <property type="project" value="UniProtKB-EC"/>
</dbReference>
<keyword evidence="1" id="KW-0547">Nucleotide-binding</keyword>
<name>A0AAP0DGG2_9ASTR</name>
<evidence type="ECO:0000259" key="4">
    <source>
        <dbReference type="Pfam" id="PF14214"/>
    </source>
</evidence>
<keyword evidence="1" id="KW-0227">DNA damage</keyword>
<proteinExistence type="inferred from homology"/>
<organism evidence="5 6">
    <name type="scientific">Deinandra increscens subsp. villosa</name>
    <dbReference type="NCBI Taxonomy" id="3103831"/>
    <lineage>
        <taxon>Eukaryota</taxon>
        <taxon>Viridiplantae</taxon>
        <taxon>Streptophyta</taxon>
        <taxon>Embryophyta</taxon>
        <taxon>Tracheophyta</taxon>
        <taxon>Spermatophyta</taxon>
        <taxon>Magnoliopsida</taxon>
        <taxon>eudicotyledons</taxon>
        <taxon>Gunneridae</taxon>
        <taxon>Pentapetalae</taxon>
        <taxon>asterids</taxon>
        <taxon>campanulids</taxon>
        <taxon>Asterales</taxon>
        <taxon>Asteraceae</taxon>
        <taxon>Asteroideae</taxon>
        <taxon>Heliantheae alliance</taxon>
        <taxon>Madieae</taxon>
        <taxon>Madiinae</taxon>
        <taxon>Deinandra</taxon>
    </lineage>
</organism>
<dbReference type="Pfam" id="PF14214">
    <property type="entry name" value="Helitron_like_N"/>
    <property type="match status" value="1"/>
</dbReference>
<keyword evidence="1" id="KW-0378">Hydrolase</keyword>
<evidence type="ECO:0000256" key="2">
    <source>
        <dbReference type="SAM" id="MobiDB-lite"/>
    </source>
</evidence>
<keyword evidence="1" id="KW-0347">Helicase</keyword>
<dbReference type="SUPFAM" id="SSF52540">
    <property type="entry name" value="P-loop containing nucleoside triphosphate hydrolases"/>
    <property type="match status" value="1"/>
</dbReference>
<dbReference type="GO" id="GO:0016787">
    <property type="term" value="F:hydrolase activity"/>
    <property type="evidence" value="ECO:0007669"/>
    <property type="project" value="UniProtKB-KW"/>
</dbReference>
<feature type="domain" description="Helitron helicase-like" evidence="4">
    <location>
        <begin position="349"/>
        <end position="532"/>
    </location>
</feature>
<feature type="region of interest" description="Disordered" evidence="2">
    <location>
        <begin position="1"/>
        <end position="33"/>
    </location>
</feature>
<dbReference type="GO" id="GO:0005524">
    <property type="term" value="F:ATP binding"/>
    <property type="evidence" value="ECO:0007669"/>
    <property type="project" value="UniProtKB-KW"/>
</dbReference>
<keyword evidence="1" id="KW-0234">DNA repair</keyword>
<reference evidence="5 6" key="1">
    <citation type="submission" date="2024-04" db="EMBL/GenBank/DDBJ databases">
        <title>The reference genome of an endangered Asteraceae, Deinandra increscens subsp. villosa, native to the Central Coast of California.</title>
        <authorList>
            <person name="Guilliams M."/>
            <person name="Hasenstab-Lehman K."/>
            <person name="Meyer R."/>
            <person name="Mcevoy S."/>
        </authorList>
    </citation>
    <scope>NUCLEOTIDE SEQUENCE [LARGE SCALE GENOMIC DNA]</scope>
    <source>
        <tissue evidence="5">Leaf</tissue>
    </source>
</reference>
<feature type="domain" description="DNA helicase Pif1-like DEAD-box helicase" evidence="3">
    <location>
        <begin position="991"/>
        <end position="1121"/>
    </location>
</feature>
<comment type="similarity">
    <text evidence="1">Belongs to the helicase family.</text>
</comment>
<feature type="compositionally biased region" description="Polar residues" evidence="2">
    <location>
        <begin position="18"/>
        <end position="33"/>
    </location>
</feature>
<dbReference type="GO" id="GO:0006281">
    <property type="term" value="P:DNA repair"/>
    <property type="evidence" value="ECO:0007669"/>
    <property type="project" value="UniProtKB-KW"/>
</dbReference>
<dbReference type="GO" id="GO:0000723">
    <property type="term" value="P:telomere maintenance"/>
    <property type="evidence" value="ECO:0007669"/>
    <property type="project" value="InterPro"/>
</dbReference>
<evidence type="ECO:0000313" key="6">
    <source>
        <dbReference type="Proteomes" id="UP001408789"/>
    </source>
</evidence>
<dbReference type="AlphaFoldDB" id="A0AAP0DGG2"/>
<comment type="caution">
    <text evidence="5">The sequence shown here is derived from an EMBL/GenBank/DDBJ whole genome shotgun (WGS) entry which is preliminary data.</text>
</comment>
<dbReference type="InterPro" id="IPR025476">
    <property type="entry name" value="Helitron_helicase-like"/>
</dbReference>
<comment type="catalytic activity">
    <reaction evidence="1">
        <text>ATP + H2O = ADP + phosphate + H(+)</text>
        <dbReference type="Rhea" id="RHEA:13065"/>
        <dbReference type="ChEBI" id="CHEBI:15377"/>
        <dbReference type="ChEBI" id="CHEBI:15378"/>
        <dbReference type="ChEBI" id="CHEBI:30616"/>
        <dbReference type="ChEBI" id="CHEBI:43474"/>
        <dbReference type="ChEBI" id="CHEBI:456216"/>
        <dbReference type="EC" id="5.6.2.3"/>
    </reaction>
</comment>
<protein>
    <recommendedName>
        <fullName evidence="1">ATP-dependent DNA helicase</fullName>
        <ecNumber evidence="1">5.6.2.3</ecNumber>
    </recommendedName>
</protein>
<accession>A0AAP0DGG2</accession>
<dbReference type="InterPro" id="IPR027417">
    <property type="entry name" value="P-loop_NTPase"/>
</dbReference>
<dbReference type="Gene3D" id="3.40.50.300">
    <property type="entry name" value="P-loop containing nucleotide triphosphate hydrolases"/>
    <property type="match status" value="1"/>
</dbReference>
<dbReference type="Pfam" id="PF05970">
    <property type="entry name" value="PIF1"/>
    <property type="match status" value="1"/>
</dbReference>
<dbReference type="EC" id="5.6.2.3" evidence="1"/>
<keyword evidence="1" id="KW-0233">DNA recombination</keyword>
<dbReference type="InterPro" id="IPR010285">
    <property type="entry name" value="DNA_helicase_pif1-like_DEAD"/>
</dbReference>
<evidence type="ECO:0000256" key="1">
    <source>
        <dbReference type="RuleBase" id="RU363044"/>
    </source>
</evidence>
<sequence>MSSNRKRRNSNSVDENLGRQSSRQTNTRATLSRQHSVTSANIYNVNHSVAGQSSTQSHVHVPLPFQYPPAFSYIDNGDCDFVCSNCYAMFWYDERLSSSNLNDTPRYNQCCKGGDIRLPFFPLPPMLFKHLFDQPDFLDNVRRYNSVFSMTSFGANVDESVYDGGGPYIFKVEGQICHKIGSLCPVEGKKPSFLQLYIYDCSNEISNRLSIFEEDGRPVLNASIISSIVEVLDSCNELVRLFRTAKELTSTCNPPDFAICLFNSQYQMSYDLPTPGCIGAILYGPESSSEQYDIVLHPKDGVLRRVSNLHPSYMPLQYPLLFPYGESGWSSNLKFESKGKTRQLTMNMYYSFFLHDRVNVYSHLLRGGRLFQQFIVDAYVCIEHGRLEYFRSNQKKFRNELLQGIEDAIAEGDTVGHEVGKRTFLPSSFTGGPRYMYKHYQDALAICRVYGNPQYFITFTCNVKWPEIQRYMSRYPMLKAQDKPEIVSRVFQIKLKAFIKFLKVSKPFGDVSAYVYTVEFQKRGLPHCHFLIWVTDPFKIRNPDELDRYISAEIPDPVSEPELYKIVTDFMIHGPCGKMNTKAVCMSNGNCSKKYPKGYEESTIIDKNGYPRYMRRENRHTFTRNKFRIDNGYVVPYNRTLSLRFNAHINVEYCGWSMLIKYLFKYISKGADRIRFSIRNASNSSTASHVQRSRNIDEIQSFLDGRFICPHEACWRILNFDIHQRDPAVQILAVHLENMQNITFTDSESLENIAQNPYLKKTTLTGWLSNNVVDSAGRHLRYIDFVSEYRWDASDRMWYRRSRQHTPTIGRLTYIHPSCGESFYLRMLLSHQKGCTSFSDIRTVNGEICTTYRKACEKLGLLGDNREWLSTLEEASAWCTSLELRSLFIHMLLYCEITNPLELWTSYWHKMSDDLIYIHGFINPEDLQEYVLYEIELAIKTLAPSNSVINYGLPLPNARLIGLLHNKLLMEEKNYDREKLRHEHESLHRGLHVSQLEIYDYVMNTLASNEQVLLFVYGHGGTGKTYLWNTIISALRSVGDVVLAVAASGIASLLLPSGRTAHSRFRIPIKITETSVCNITKKTQLSKLLEETKLIVWDEAPMSERNSLEALDRTLKDILCDTREFQG</sequence>
<evidence type="ECO:0000313" key="5">
    <source>
        <dbReference type="EMBL" id="KAK9072558.1"/>
    </source>
</evidence>
<dbReference type="Proteomes" id="UP001408789">
    <property type="component" value="Unassembled WGS sequence"/>
</dbReference>
<dbReference type="GO" id="GO:0006310">
    <property type="term" value="P:DNA recombination"/>
    <property type="evidence" value="ECO:0007669"/>
    <property type="project" value="UniProtKB-KW"/>
</dbReference>
<dbReference type="EMBL" id="JBCNJP010000010">
    <property type="protein sequence ID" value="KAK9072558.1"/>
    <property type="molecule type" value="Genomic_DNA"/>
</dbReference>
<keyword evidence="6" id="KW-1185">Reference proteome</keyword>
<evidence type="ECO:0000259" key="3">
    <source>
        <dbReference type="Pfam" id="PF05970"/>
    </source>
</evidence>
<gene>
    <name evidence="5" type="ORF">SSX86_008992</name>
</gene>
<comment type="cofactor">
    <cofactor evidence="1">
        <name>Mg(2+)</name>
        <dbReference type="ChEBI" id="CHEBI:18420"/>
    </cofactor>
</comment>
<dbReference type="PANTHER" id="PTHR10492:SF96">
    <property type="entry name" value="ATP-DEPENDENT DNA HELICASE"/>
    <property type="match status" value="1"/>
</dbReference>